<gene>
    <name evidence="3" type="ORF">EXD82_03130</name>
</gene>
<keyword evidence="1" id="KW-1133">Transmembrane helix</keyword>
<protein>
    <submittedName>
        <fullName evidence="3">CPBP family intramembrane metalloprotease</fullName>
    </submittedName>
</protein>
<feature type="transmembrane region" description="Helical" evidence="1">
    <location>
        <begin position="269"/>
        <end position="287"/>
    </location>
</feature>
<feature type="transmembrane region" description="Helical" evidence="1">
    <location>
        <begin position="174"/>
        <end position="193"/>
    </location>
</feature>
<feature type="transmembrane region" description="Helical" evidence="1">
    <location>
        <begin position="214"/>
        <end position="236"/>
    </location>
</feature>
<dbReference type="GO" id="GO:0004175">
    <property type="term" value="F:endopeptidase activity"/>
    <property type="evidence" value="ECO:0007669"/>
    <property type="project" value="UniProtKB-ARBA"/>
</dbReference>
<feature type="transmembrane region" description="Helical" evidence="1">
    <location>
        <begin position="242"/>
        <end position="262"/>
    </location>
</feature>
<evidence type="ECO:0000313" key="3">
    <source>
        <dbReference type="EMBL" id="TQQ85103.1"/>
    </source>
</evidence>
<keyword evidence="1" id="KW-0812">Transmembrane</keyword>
<feature type="domain" description="CAAX prenyl protease 2/Lysostaphin resistance protein A-like" evidence="2">
    <location>
        <begin position="177"/>
        <end position="282"/>
    </location>
</feature>
<feature type="transmembrane region" description="Helical" evidence="1">
    <location>
        <begin position="70"/>
        <end position="90"/>
    </location>
</feature>
<dbReference type="OrthoDB" id="9777755at2"/>
<dbReference type="EMBL" id="SGJB01000004">
    <property type="protein sequence ID" value="TQQ85103.1"/>
    <property type="molecule type" value="Genomic_DNA"/>
</dbReference>
<evidence type="ECO:0000259" key="2">
    <source>
        <dbReference type="Pfam" id="PF02517"/>
    </source>
</evidence>
<keyword evidence="3" id="KW-0378">Hydrolase</keyword>
<dbReference type="GO" id="GO:0080120">
    <property type="term" value="P:CAAX-box protein maturation"/>
    <property type="evidence" value="ECO:0007669"/>
    <property type="project" value="UniProtKB-ARBA"/>
</dbReference>
<dbReference type="AlphaFoldDB" id="A0A544QWN6"/>
<evidence type="ECO:0000313" key="4">
    <source>
        <dbReference type="Proteomes" id="UP000317863"/>
    </source>
</evidence>
<dbReference type="Proteomes" id="UP000317863">
    <property type="component" value="Unassembled WGS sequence"/>
</dbReference>
<proteinExistence type="predicted"/>
<dbReference type="InterPro" id="IPR003675">
    <property type="entry name" value="Rce1/LyrA-like_dom"/>
</dbReference>
<feature type="transmembrane region" description="Helical" evidence="1">
    <location>
        <begin position="40"/>
        <end position="58"/>
    </location>
</feature>
<feature type="transmembrane region" description="Helical" evidence="1">
    <location>
        <begin position="134"/>
        <end position="154"/>
    </location>
</feature>
<dbReference type="Pfam" id="PF02517">
    <property type="entry name" value="Rce1-like"/>
    <property type="match status" value="1"/>
</dbReference>
<dbReference type="GO" id="GO:0006508">
    <property type="term" value="P:proteolysis"/>
    <property type="evidence" value="ECO:0007669"/>
    <property type="project" value="UniProtKB-KW"/>
</dbReference>
<organism evidence="3 4">
    <name type="scientific">Peptacetobacter hominis</name>
    <dbReference type="NCBI Taxonomy" id="2743610"/>
    <lineage>
        <taxon>Bacteria</taxon>
        <taxon>Bacillati</taxon>
        <taxon>Bacillota</taxon>
        <taxon>Clostridia</taxon>
        <taxon>Peptostreptococcales</taxon>
        <taxon>Peptostreptococcaceae</taxon>
        <taxon>Peptacetobacter</taxon>
    </lineage>
</organism>
<dbReference type="InterPro" id="IPR042150">
    <property type="entry name" value="MmRce1-like"/>
</dbReference>
<keyword evidence="3" id="KW-0482">Metalloprotease</keyword>
<feature type="transmembrane region" description="Helical" evidence="1">
    <location>
        <begin position="299"/>
        <end position="319"/>
    </location>
</feature>
<dbReference type="PANTHER" id="PTHR35797:SF1">
    <property type="entry name" value="PROTEASE"/>
    <property type="match status" value="1"/>
</dbReference>
<sequence>MATEKRELLIYLVSVFVVTFLMGIPLMYSYRNGLSVQMFPLIQMLYPAAGVMFAYLITRKNNPQIPKKRFIFYIAIVLISIVILIGATIFHTNIDGILELSVVIAGIVFILIVFKEDRKNTDAFGLTGGTKEWLKYGCLFVVLYLANVLFMTVASGEISEITKYITADEVSGRLMSIIFMPLMFLIQPVFFFGEEYGWRYFLQGRLQNIAGKRTGVILTGIIWGLWHMPLDFAYYLKPEYGLIGVVSHQITCISLGIFFGYVYMKTKSVWIVSFLHYINNMMSPIIYGIESIEPNQSASWNGMLIYLVASFLFYGVFILSKEFRKES</sequence>
<comment type="caution">
    <text evidence="3">The sequence shown here is derived from an EMBL/GenBank/DDBJ whole genome shotgun (WGS) entry which is preliminary data.</text>
</comment>
<evidence type="ECO:0000256" key="1">
    <source>
        <dbReference type="SAM" id="Phobius"/>
    </source>
</evidence>
<dbReference type="PANTHER" id="PTHR35797">
    <property type="entry name" value="PROTEASE-RELATED"/>
    <property type="match status" value="1"/>
</dbReference>
<dbReference type="RefSeq" id="WP_142535460.1">
    <property type="nucleotide sequence ID" value="NZ_SGJB01000004.1"/>
</dbReference>
<accession>A0A544QWN6</accession>
<reference evidence="3 4" key="1">
    <citation type="submission" date="2019-02" db="EMBL/GenBank/DDBJ databases">
        <title>Peptostreptococcaceae bacterium ZHW00191 nov., a new bacterium isolated from the human gut.</title>
        <authorList>
            <person name="Zhou H.-W."/>
            <person name="Chen X.-J."/>
        </authorList>
    </citation>
    <scope>NUCLEOTIDE SEQUENCE [LARGE SCALE GENOMIC DNA]</scope>
    <source>
        <strain evidence="3 4">ZHW00191</strain>
    </source>
</reference>
<feature type="transmembrane region" description="Helical" evidence="1">
    <location>
        <begin position="9"/>
        <end position="28"/>
    </location>
</feature>
<keyword evidence="1" id="KW-0472">Membrane</keyword>
<keyword evidence="3" id="KW-0645">Protease</keyword>
<name>A0A544QWN6_9FIRM</name>
<feature type="transmembrane region" description="Helical" evidence="1">
    <location>
        <begin position="96"/>
        <end position="114"/>
    </location>
</feature>
<dbReference type="GO" id="GO:0008237">
    <property type="term" value="F:metallopeptidase activity"/>
    <property type="evidence" value="ECO:0007669"/>
    <property type="project" value="UniProtKB-KW"/>
</dbReference>
<keyword evidence="4" id="KW-1185">Reference proteome</keyword>